<accession>A0A183TUZ4</accession>
<gene>
    <name evidence="2" type="ORF">TCNE_LOCUS64</name>
</gene>
<keyword evidence="1" id="KW-1133">Transmembrane helix</keyword>
<organism evidence="3 4">
    <name type="scientific">Toxocara canis</name>
    <name type="common">Canine roundworm</name>
    <dbReference type="NCBI Taxonomy" id="6265"/>
    <lineage>
        <taxon>Eukaryota</taxon>
        <taxon>Metazoa</taxon>
        <taxon>Ecdysozoa</taxon>
        <taxon>Nematoda</taxon>
        <taxon>Chromadorea</taxon>
        <taxon>Rhabditida</taxon>
        <taxon>Spirurina</taxon>
        <taxon>Ascaridomorpha</taxon>
        <taxon>Ascaridoidea</taxon>
        <taxon>Toxocaridae</taxon>
        <taxon>Toxocara</taxon>
    </lineage>
</organism>
<feature type="transmembrane region" description="Helical" evidence="1">
    <location>
        <begin position="46"/>
        <end position="65"/>
    </location>
</feature>
<dbReference type="AlphaFoldDB" id="A0A183TUZ4"/>
<evidence type="ECO:0000256" key="1">
    <source>
        <dbReference type="SAM" id="Phobius"/>
    </source>
</evidence>
<proteinExistence type="predicted"/>
<evidence type="ECO:0000313" key="4">
    <source>
        <dbReference type="WBParaSite" id="TCNE_0000006301-mRNA-1"/>
    </source>
</evidence>
<keyword evidence="1" id="KW-0472">Membrane</keyword>
<dbReference type="Proteomes" id="UP000050794">
    <property type="component" value="Unassembled WGS sequence"/>
</dbReference>
<keyword evidence="3" id="KW-1185">Reference proteome</keyword>
<keyword evidence="1" id="KW-0812">Transmembrane</keyword>
<reference evidence="4" key="1">
    <citation type="submission" date="2016-06" db="UniProtKB">
        <authorList>
            <consortium name="WormBaseParasite"/>
        </authorList>
    </citation>
    <scope>IDENTIFICATION</scope>
</reference>
<evidence type="ECO:0000313" key="3">
    <source>
        <dbReference type="Proteomes" id="UP000050794"/>
    </source>
</evidence>
<reference evidence="2 3" key="2">
    <citation type="submission" date="2018-11" db="EMBL/GenBank/DDBJ databases">
        <authorList>
            <consortium name="Pathogen Informatics"/>
        </authorList>
    </citation>
    <scope>NUCLEOTIDE SEQUENCE [LARGE SCALE GENOMIC DNA]</scope>
</reference>
<sequence>MMGRSITGSKRVDLMDPICGATFRTNIDDCVPPENIQDSEIRVIRYVIPVLGLLAAIAYLVFTIIRLNADVISDSGSWWPANARTVVLFQEDCHGPVSQNKRAGIQQHLQEHNVPKDAMSIGSNNKYELNNTYADREGDPDKFGHRWKLKVHQISSFPAGLHPAIGGRGRFAEASFRLECE</sequence>
<protein>
    <submittedName>
        <fullName evidence="4">SLC3A2_N domain-containing protein</fullName>
    </submittedName>
</protein>
<dbReference type="WBParaSite" id="TCNE_0000006301-mRNA-1">
    <property type="protein sequence ID" value="TCNE_0000006301-mRNA-1"/>
    <property type="gene ID" value="TCNE_0000006301"/>
</dbReference>
<evidence type="ECO:0000313" key="2">
    <source>
        <dbReference type="EMBL" id="VDM23533.1"/>
    </source>
</evidence>
<name>A0A183TUZ4_TOXCA</name>
<dbReference type="EMBL" id="UYWY01000021">
    <property type="protein sequence ID" value="VDM23533.1"/>
    <property type="molecule type" value="Genomic_DNA"/>
</dbReference>